<evidence type="ECO:0000313" key="3">
    <source>
        <dbReference type="Proteomes" id="UP000059847"/>
    </source>
</evidence>
<dbReference type="RefSeq" id="WP_062535250.1">
    <property type="nucleotide sequence ID" value="NZ_CP012678.1"/>
</dbReference>
<organism evidence="2 3">
    <name type="scientific">Psychrobacter urativorans</name>
    <dbReference type="NCBI Taxonomy" id="45610"/>
    <lineage>
        <taxon>Bacteria</taxon>
        <taxon>Pseudomonadati</taxon>
        <taxon>Pseudomonadota</taxon>
        <taxon>Gammaproteobacteria</taxon>
        <taxon>Moraxellales</taxon>
        <taxon>Moraxellaceae</taxon>
        <taxon>Psychrobacter</taxon>
    </lineage>
</organism>
<sequence>MAQQNDKKISSQLNKKKWLTIGVVGVALLLIPRRSSRKDTAYSDNTADTTDKDTKNASTKAQNTQSIDKNTKTAD</sequence>
<dbReference type="Proteomes" id="UP000059847">
    <property type="component" value="Chromosome"/>
</dbReference>
<evidence type="ECO:0000256" key="1">
    <source>
        <dbReference type="SAM" id="MobiDB-lite"/>
    </source>
</evidence>
<accession>A0A0M3V914</accession>
<dbReference type="AlphaFoldDB" id="A0A0M3V914"/>
<name>A0A0M3V914_9GAMM</name>
<dbReference type="STRING" id="45610.AOC03_08970"/>
<evidence type="ECO:0000313" key="2">
    <source>
        <dbReference type="EMBL" id="ALF60153.1"/>
    </source>
</evidence>
<reference evidence="2 3" key="1">
    <citation type="submission" date="2015-09" db="EMBL/GenBank/DDBJ databases">
        <title>Complete genome of Psychrobacter urativorans R10.10B.</title>
        <authorList>
            <person name="See-Too W.S."/>
            <person name="Chan K.G."/>
        </authorList>
    </citation>
    <scope>NUCLEOTIDE SEQUENCE [LARGE SCALE GENOMIC DNA]</scope>
    <source>
        <strain evidence="2 3">R10.10B</strain>
    </source>
</reference>
<protein>
    <submittedName>
        <fullName evidence="2">Uncharacterized protein</fullName>
    </submittedName>
</protein>
<feature type="region of interest" description="Disordered" evidence="1">
    <location>
        <begin position="34"/>
        <end position="75"/>
    </location>
</feature>
<proteinExistence type="predicted"/>
<dbReference type="EMBL" id="CP012678">
    <property type="protein sequence ID" value="ALF60153.1"/>
    <property type="molecule type" value="Genomic_DNA"/>
</dbReference>
<gene>
    <name evidence="2" type="ORF">AOC03_08970</name>
</gene>
<keyword evidence="3" id="KW-1185">Reference proteome</keyword>
<dbReference type="KEGG" id="pur:AOC03_08970"/>